<gene>
    <name evidence="2" type="ORF">OUZ56_032423</name>
</gene>
<dbReference type="InterPro" id="IPR036034">
    <property type="entry name" value="PDZ_sf"/>
</dbReference>
<protein>
    <recommendedName>
        <fullName evidence="4">General secretion pathway protein GspC</fullName>
    </recommendedName>
</protein>
<proteinExistence type="predicted"/>
<evidence type="ECO:0000256" key="1">
    <source>
        <dbReference type="SAM" id="MobiDB-lite"/>
    </source>
</evidence>
<evidence type="ECO:0000313" key="2">
    <source>
        <dbReference type="EMBL" id="KAK4045016.1"/>
    </source>
</evidence>
<dbReference type="SUPFAM" id="SSF50156">
    <property type="entry name" value="PDZ domain-like"/>
    <property type="match status" value="1"/>
</dbReference>
<sequence>MALETVLRKNFTFVLAGLGLCGAFFTARTLSQGLGLALAADEKQLSAAPLVVAPSGSAAAPSRHSTSAEAILASNPFDSVTGPLREAPPVPVAAASEVDYSDPRSAPTCDGVKVLVITAASDPDWSFAAFSDGGPGKTTLARRGQEIGGKKLIFVGWDRVWLQNGSQLCQASLFASPDAPKPPPAMAESTPAAMPGKGPPSLSAVLAKGIRRLGATEFEIDRGVVDKILENQSELMRSARIQPEQENGKVVGIKLFNIRPDTLLGTLGMENGDRLQQINGFDMTSPEKALEAYARLRTADKLTVQVGGRMDKEHLKKTVIVAGAMIGAWGSSSEPCS</sequence>
<dbReference type="Proteomes" id="UP001234178">
    <property type="component" value="Unassembled WGS sequence"/>
</dbReference>
<organism evidence="2 3">
    <name type="scientific">Daphnia magna</name>
    <dbReference type="NCBI Taxonomy" id="35525"/>
    <lineage>
        <taxon>Eukaryota</taxon>
        <taxon>Metazoa</taxon>
        <taxon>Ecdysozoa</taxon>
        <taxon>Arthropoda</taxon>
        <taxon>Crustacea</taxon>
        <taxon>Branchiopoda</taxon>
        <taxon>Diplostraca</taxon>
        <taxon>Cladocera</taxon>
        <taxon>Anomopoda</taxon>
        <taxon>Daphniidae</taxon>
        <taxon>Daphnia</taxon>
    </lineage>
</organism>
<accession>A0ABR0B8V9</accession>
<keyword evidence="3" id="KW-1185">Reference proteome</keyword>
<dbReference type="EMBL" id="JAOYFB010000041">
    <property type="protein sequence ID" value="KAK4045016.1"/>
    <property type="molecule type" value="Genomic_DNA"/>
</dbReference>
<feature type="region of interest" description="Disordered" evidence="1">
    <location>
        <begin position="177"/>
        <end position="198"/>
    </location>
</feature>
<evidence type="ECO:0000313" key="3">
    <source>
        <dbReference type="Proteomes" id="UP001234178"/>
    </source>
</evidence>
<comment type="caution">
    <text evidence="2">The sequence shown here is derived from an EMBL/GenBank/DDBJ whole genome shotgun (WGS) entry which is preliminary data.</text>
</comment>
<evidence type="ECO:0008006" key="4">
    <source>
        <dbReference type="Google" id="ProtNLM"/>
    </source>
</evidence>
<dbReference type="NCBIfam" id="NF041515">
    <property type="entry name" value="GspC_delta"/>
    <property type="match status" value="1"/>
</dbReference>
<name>A0ABR0B8V9_9CRUS</name>
<dbReference type="Gene3D" id="2.30.42.10">
    <property type="match status" value="1"/>
</dbReference>
<reference evidence="2 3" key="1">
    <citation type="journal article" date="2023" name="Nucleic Acids Res.">
        <title>The hologenome of Daphnia magna reveals possible DNA methylation and microbiome-mediated evolution of the host genome.</title>
        <authorList>
            <person name="Chaturvedi A."/>
            <person name="Li X."/>
            <person name="Dhandapani V."/>
            <person name="Marshall H."/>
            <person name="Kissane S."/>
            <person name="Cuenca-Cambronero M."/>
            <person name="Asole G."/>
            <person name="Calvet F."/>
            <person name="Ruiz-Romero M."/>
            <person name="Marangio P."/>
            <person name="Guigo R."/>
            <person name="Rago D."/>
            <person name="Mirbahai L."/>
            <person name="Eastwood N."/>
            <person name="Colbourne J.K."/>
            <person name="Zhou J."/>
            <person name="Mallon E."/>
            <person name="Orsini L."/>
        </authorList>
    </citation>
    <scope>NUCLEOTIDE SEQUENCE [LARGE SCALE GENOMIC DNA]</scope>
    <source>
        <strain evidence="2">LRV0_1</strain>
    </source>
</reference>